<protein>
    <recommendedName>
        <fullName evidence="1">CN hydrolase domain-containing protein</fullName>
    </recommendedName>
</protein>
<reference evidence="2 3" key="1">
    <citation type="submission" date="2019-02" db="EMBL/GenBank/DDBJ databases">
        <title>Genome sequencing of the rare red list fungi Hericium alpestre (H. flagellum).</title>
        <authorList>
            <person name="Buettner E."/>
            <person name="Kellner H."/>
        </authorList>
    </citation>
    <scope>NUCLEOTIDE SEQUENCE [LARGE SCALE GENOMIC DNA]</scope>
    <source>
        <strain evidence="2 3">DSM 108284</strain>
    </source>
</reference>
<dbReference type="Pfam" id="PF00795">
    <property type="entry name" value="CN_hydrolase"/>
    <property type="match status" value="1"/>
</dbReference>
<feature type="domain" description="CN hydrolase" evidence="1">
    <location>
        <begin position="8"/>
        <end position="310"/>
    </location>
</feature>
<dbReference type="Gene3D" id="3.60.110.10">
    <property type="entry name" value="Carbon-nitrogen hydrolase"/>
    <property type="match status" value="1"/>
</dbReference>
<dbReference type="Proteomes" id="UP000298061">
    <property type="component" value="Unassembled WGS sequence"/>
</dbReference>
<dbReference type="OrthoDB" id="201515at2759"/>
<proteinExistence type="predicted"/>
<dbReference type="InterPro" id="IPR039703">
    <property type="entry name" value="Nta1"/>
</dbReference>
<dbReference type="GO" id="GO:0070773">
    <property type="term" value="F:protein-N-terminal glutamine amidohydrolase activity"/>
    <property type="evidence" value="ECO:0007669"/>
    <property type="project" value="InterPro"/>
</dbReference>
<dbReference type="InterPro" id="IPR003010">
    <property type="entry name" value="C-N_Hydrolase"/>
</dbReference>
<dbReference type="GO" id="GO:0030163">
    <property type="term" value="P:protein catabolic process"/>
    <property type="evidence" value="ECO:0007669"/>
    <property type="project" value="TreeGrafter"/>
</dbReference>
<dbReference type="STRING" id="135208.A0A4Z0AAB4"/>
<keyword evidence="3" id="KW-1185">Reference proteome</keyword>
<dbReference type="EMBL" id="SFCI01000046">
    <property type="protein sequence ID" value="TFY83194.1"/>
    <property type="molecule type" value="Genomic_DNA"/>
</dbReference>
<dbReference type="PANTHER" id="PTHR11750">
    <property type="entry name" value="PROTEIN N-TERMINAL AMIDASE"/>
    <property type="match status" value="1"/>
</dbReference>
<evidence type="ECO:0000313" key="3">
    <source>
        <dbReference type="Proteomes" id="UP000298061"/>
    </source>
</evidence>
<evidence type="ECO:0000259" key="1">
    <source>
        <dbReference type="PROSITE" id="PS50263"/>
    </source>
</evidence>
<name>A0A4Z0AAB4_9AGAM</name>
<dbReference type="SUPFAM" id="SSF56317">
    <property type="entry name" value="Carbon-nitrogen hydrolase"/>
    <property type="match status" value="1"/>
</dbReference>
<gene>
    <name evidence="2" type="ORF">EWM64_g813</name>
</gene>
<dbReference type="PROSITE" id="PS50263">
    <property type="entry name" value="CN_HYDROLASE"/>
    <property type="match status" value="1"/>
</dbReference>
<sequence>MSPSATQLRVGVVQFAPQIGRVAQNIDRAREICLRLQPDSLDLLCLPEMIFSVPNQPREGYVFSDADAITPYLEEPRTGPTSRFCAELAVRLRCYVMAGYPERLAPHEVQKCTTPEGEAVHQVGANSAVVYGPDGQCIAGYRKTNLFSIDKPWAKPGTGFLTLDLPSPLNRVTLAICNDLNPDGPWTLDGPYEVADHCIATKTNLLVLLNAWLDSGADDDSDEDWETLHYWAMRLRPLYIKDEKHHPPNQKADAAGGGRIITVICNRCGEENGKTFAGTSSVFDMRQDRGKPLLHSAMGRLQEDVQIWKV</sequence>
<comment type="caution">
    <text evidence="2">The sequence shown here is derived from an EMBL/GenBank/DDBJ whole genome shotgun (WGS) entry which is preliminary data.</text>
</comment>
<dbReference type="AlphaFoldDB" id="A0A4Z0AAB4"/>
<dbReference type="GO" id="GO:0008418">
    <property type="term" value="F:protein-N-terminal asparagine amidohydrolase activity"/>
    <property type="evidence" value="ECO:0007669"/>
    <property type="project" value="InterPro"/>
</dbReference>
<accession>A0A4Z0AAB4</accession>
<organism evidence="2 3">
    <name type="scientific">Hericium alpestre</name>
    <dbReference type="NCBI Taxonomy" id="135208"/>
    <lineage>
        <taxon>Eukaryota</taxon>
        <taxon>Fungi</taxon>
        <taxon>Dikarya</taxon>
        <taxon>Basidiomycota</taxon>
        <taxon>Agaricomycotina</taxon>
        <taxon>Agaricomycetes</taxon>
        <taxon>Russulales</taxon>
        <taxon>Hericiaceae</taxon>
        <taxon>Hericium</taxon>
    </lineage>
</organism>
<evidence type="ECO:0000313" key="2">
    <source>
        <dbReference type="EMBL" id="TFY83194.1"/>
    </source>
</evidence>
<dbReference type="InterPro" id="IPR036526">
    <property type="entry name" value="C-N_Hydrolase_sf"/>
</dbReference>
<dbReference type="PANTHER" id="PTHR11750:SF26">
    <property type="entry name" value="PROTEIN N-TERMINAL AMIDASE"/>
    <property type="match status" value="1"/>
</dbReference>